<keyword evidence="1" id="KW-0396">Initiation factor</keyword>
<proteinExistence type="predicted"/>
<protein>
    <submittedName>
        <fullName evidence="1">Eukaryotic translation initiation factor 3 subunit</fullName>
    </submittedName>
</protein>
<name>A0ABR3KV87_TRISP</name>
<keyword evidence="2" id="KW-1185">Reference proteome</keyword>
<organism evidence="1 2">
    <name type="scientific">Trichinella spiralis</name>
    <name type="common">Trichina worm</name>
    <dbReference type="NCBI Taxonomy" id="6334"/>
    <lineage>
        <taxon>Eukaryota</taxon>
        <taxon>Metazoa</taxon>
        <taxon>Ecdysozoa</taxon>
        <taxon>Nematoda</taxon>
        <taxon>Enoplea</taxon>
        <taxon>Dorylaimia</taxon>
        <taxon>Trichinellida</taxon>
        <taxon>Trichinellidae</taxon>
        <taxon>Trichinella</taxon>
    </lineage>
</organism>
<sequence length="90" mass="10043">MVTLNQDVRTLKIPPSEFRQKSYRNCGCNLASISQPHPLPQRAAEVNDRHSCQVSLTATNDSVETAHGNASGKDLYRRRDLPLLSKGRLL</sequence>
<dbReference type="GO" id="GO:0003743">
    <property type="term" value="F:translation initiation factor activity"/>
    <property type="evidence" value="ECO:0007669"/>
    <property type="project" value="UniProtKB-KW"/>
</dbReference>
<evidence type="ECO:0000313" key="2">
    <source>
        <dbReference type="Proteomes" id="UP001558632"/>
    </source>
</evidence>
<dbReference type="Proteomes" id="UP001558632">
    <property type="component" value="Unassembled WGS sequence"/>
</dbReference>
<reference evidence="1 2" key="1">
    <citation type="submission" date="2024-07" db="EMBL/GenBank/DDBJ databases">
        <title>Enhanced genomic and transcriptomic resources for Trichinella pseudospiralis and T. spiralis underpin the discovery of pronounced molecular differences between stages and species.</title>
        <authorList>
            <person name="Pasi K.K."/>
            <person name="La Rosa G."/>
            <person name="Gomez-Morales M.A."/>
            <person name="Tosini F."/>
            <person name="Sumanam S."/>
            <person name="Young N.D."/>
            <person name="Chang B.C."/>
            <person name="Robin G.B."/>
        </authorList>
    </citation>
    <scope>NUCLEOTIDE SEQUENCE [LARGE SCALE GENOMIC DNA]</scope>
    <source>
        <strain evidence="1">ISS534</strain>
    </source>
</reference>
<evidence type="ECO:0000313" key="1">
    <source>
        <dbReference type="EMBL" id="KAL1244566.1"/>
    </source>
</evidence>
<dbReference type="EMBL" id="JBEUSY010000132">
    <property type="protein sequence ID" value="KAL1244566.1"/>
    <property type="molecule type" value="Genomic_DNA"/>
</dbReference>
<comment type="caution">
    <text evidence="1">The sequence shown here is derived from an EMBL/GenBank/DDBJ whole genome shotgun (WGS) entry which is preliminary data.</text>
</comment>
<accession>A0ABR3KV87</accession>
<gene>
    <name evidence="1" type="ORF">TSPI_06055</name>
</gene>
<keyword evidence="1" id="KW-0648">Protein biosynthesis</keyword>